<comment type="caution">
    <text evidence="1">The sequence shown here is derived from an EMBL/GenBank/DDBJ whole genome shotgun (WGS) entry which is preliminary data.</text>
</comment>
<reference evidence="1" key="1">
    <citation type="journal article" date="2024" name="Int. J. Syst. Evol. Microbiol.">
        <title>Polycladomyces zharkentensis sp. nov., a novel thermophilic cellulose- and starch-degrading member of the Bacillota from a geothermal aquifer in Kazakhstan.</title>
        <authorList>
            <person name="Mashzhan A."/>
            <person name="Kistaubayeva A."/>
            <person name="Javier-Lopez R."/>
            <person name="Bissenova U."/>
            <person name="Bissenbay A."/>
            <person name="Birkeland N.K."/>
        </authorList>
    </citation>
    <scope>NUCLEOTIDE SEQUENCE</scope>
    <source>
        <strain evidence="1">ZKZ2T</strain>
    </source>
</reference>
<dbReference type="RefSeq" id="WP_205495179.1">
    <property type="nucleotide sequence ID" value="NZ_JAFHAP010000008.1"/>
</dbReference>
<gene>
    <name evidence="1" type="ORF">JQC72_09950</name>
</gene>
<dbReference type="Proteomes" id="UP001177120">
    <property type="component" value="Unassembled WGS sequence"/>
</dbReference>
<dbReference type="EMBL" id="JAFHAP010000008">
    <property type="protein sequence ID" value="MBN2909846.1"/>
    <property type="molecule type" value="Genomic_DNA"/>
</dbReference>
<protein>
    <submittedName>
        <fullName evidence="1">Uncharacterized protein</fullName>
    </submittedName>
</protein>
<proteinExistence type="predicted"/>
<name>A0ABS2WK50_9BACL</name>
<keyword evidence="2" id="KW-1185">Reference proteome</keyword>
<evidence type="ECO:0000313" key="1">
    <source>
        <dbReference type="EMBL" id="MBN2909846.1"/>
    </source>
</evidence>
<accession>A0ABS2WK50</accession>
<organism evidence="1 2">
    <name type="scientific">Polycladomyces zharkentensis</name>
    <dbReference type="NCBI Taxonomy" id="2807616"/>
    <lineage>
        <taxon>Bacteria</taxon>
        <taxon>Bacillati</taxon>
        <taxon>Bacillota</taxon>
        <taxon>Bacilli</taxon>
        <taxon>Bacillales</taxon>
        <taxon>Thermoactinomycetaceae</taxon>
        <taxon>Polycladomyces</taxon>
    </lineage>
</organism>
<evidence type="ECO:0000313" key="2">
    <source>
        <dbReference type="Proteomes" id="UP001177120"/>
    </source>
</evidence>
<sequence length="48" mass="5357">MEEAHGRAVMIRATPERMDSEGRLYRSGVLGQSIYTGVFISGYDPVPR</sequence>